<evidence type="ECO:0000256" key="1">
    <source>
        <dbReference type="ARBA" id="ARBA00022603"/>
    </source>
</evidence>
<dbReference type="PANTHER" id="PTHR43861:SF1">
    <property type="entry name" value="TRANS-ACONITATE 2-METHYLTRANSFERASE"/>
    <property type="match status" value="1"/>
</dbReference>
<gene>
    <name evidence="4" type="ORF">BN381_130128</name>
</gene>
<dbReference type="InterPro" id="IPR041698">
    <property type="entry name" value="Methyltransf_25"/>
</dbReference>
<dbReference type="Proteomes" id="UP000018291">
    <property type="component" value="Unassembled WGS sequence"/>
</dbReference>
<protein>
    <submittedName>
        <fullName evidence="4">Putative Methyltransferase</fullName>
    </submittedName>
</protein>
<evidence type="ECO:0000313" key="4">
    <source>
        <dbReference type="EMBL" id="CCM62570.1"/>
    </source>
</evidence>
<name>R4YWY5_9ACTN</name>
<sequence length="303" mass="31936">MVDTAPLSPIDPGNTPMRDFWGGSRGQSWVRRSVAYDGQLRAYTDALMDALKPVPGEHCLDVGCGTGYTTRELAVEVTPAGAAVGVDLSHAMVAGARAAADASGAERNRRPSFAVADVQVADLAALNQSRAYNVIASRFGIMFFADPVAAFTNLASAAAPGARLGLVCWAALQDNPWFTEPRDAALPILEHVLAAPPAEPPRDAPGPFSMADPTRPTDLLERAGWTNASVRTLTNDLYLGGPGSVESTVNFLTSGSAMAPTLHDHPELLEPMNVVLRKVLAPHHDGTGVRYPATAHLVTATRP</sequence>
<dbReference type="EMBL" id="CANL01000005">
    <property type="protein sequence ID" value="CCM62570.1"/>
    <property type="molecule type" value="Genomic_DNA"/>
</dbReference>
<evidence type="ECO:0000256" key="2">
    <source>
        <dbReference type="ARBA" id="ARBA00022679"/>
    </source>
</evidence>
<feature type="domain" description="Methyltransferase" evidence="3">
    <location>
        <begin position="60"/>
        <end position="161"/>
    </location>
</feature>
<dbReference type="SUPFAM" id="SSF53335">
    <property type="entry name" value="S-adenosyl-L-methionine-dependent methyltransferases"/>
    <property type="match status" value="1"/>
</dbReference>
<dbReference type="Gene3D" id="3.40.50.150">
    <property type="entry name" value="Vaccinia Virus protein VP39"/>
    <property type="match status" value="1"/>
</dbReference>
<reference evidence="4 5" key="1">
    <citation type="journal article" date="2013" name="ISME J.">
        <title>Metabolic model for the filamentous 'Candidatus Microthrix parvicella' based on genomic and metagenomic analyses.</title>
        <authorList>
            <person name="Jon McIlroy S."/>
            <person name="Kristiansen R."/>
            <person name="Albertsen M."/>
            <person name="Michael Karst S."/>
            <person name="Rossetti S."/>
            <person name="Lund Nielsen J."/>
            <person name="Tandoi V."/>
            <person name="James Seviour R."/>
            <person name="Nielsen P.H."/>
        </authorList>
    </citation>
    <scope>NUCLEOTIDE SEQUENCE [LARGE SCALE GENOMIC DNA]</scope>
    <source>
        <strain evidence="4 5">RN1</strain>
    </source>
</reference>
<dbReference type="eggNOG" id="COG2226">
    <property type="taxonomic scope" value="Bacteria"/>
</dbReference>
<dbReference type="GO" id="GO:0008168">
    <property type="term" value="F:methyltransferase activity"/>
    <property type="evidence" value="ECO:0007669"/>
    <property type="project" value="UniProtKB-KW"/>
</dbReference>
<keyword evidence="2 4" id="KW-0808">Transferase</keyword>
<dbReference type="GO" id="GO:0032259">
    <property type="term" value="P:methylation"/>
    <property type="evidence" value="ECO:0007669"/>
    <property type="project" value="UniProtKB-KW"/>
</dbReference>
<dbReference type="PANTHER" id="PTHR43861">
    <property type="entry name" value="TRANS-ACONITATE 2-METHYLTRANSFERASE-RELATED"/>
    <property type="match status" value="1"/>
</dbReference>
<dbReference type="HOGENOM" id="CLU_037990_2_5_11"/>
<evidence type="ECO:0000313" key="5">
    <source>
        <dbReference type="Proteomes" id="UP000018291"/>
    </source>
</evidence>
<dbReference type="AlphaFoldDB" id="R4YWY5"/>
<proteinExistence type="predicted"/>
<dbReference type="STRING" id="1229780.BN381_130128"/>
<dbReference type="OrthoDB" id="9795634at2"/>
<evidence type="ECO:0000259" key="3">
    <source>
        <dbReference type="Pfam" id="PF13649"/>
    </source>
</evidence>
<keyword evidence="5" id="KW-1185">Reference proteome</keyword>
<dbReference type="CDD" id="cd02440">
    <property type="entry name" value="AdoMet_MTases"/>
    <property type="match status" value="1"/>
</dbReference>
<organism evidence="4 5">
    <name type="scientific">Candidatus Neomicrothrix parvicella RN1</name>
    <dbReference type="NCBI Taxonomy" id="1229780"/>
    <lineage>
        <taxon>Bacteria</taxon>
        <taxon>Bacillati</taxon>
        <taxon>Actinomycetota</taxon>
        <taxon>Acidimicrobiia</taxon>
        <taxon>Acidimicrobiales</taxon>
        <taxon>Microthrixaceae</taxon>
        <taxon>Candidatus Neomicrothrix</taxon>
    </lineage>
</organism>
<accession>R4YWY5</accession>
<comment type="caution">
    <text evidence="4">The sequence shown here is derived from an EMBL/GenBank/DDBJ whole genome shotgun (WGS) entry which is preliminary data.</text>
</comment>
<dbReference type="Pfam" id="PF13649">
    <property type="entry name" value="Methyltransf_25"/>
    <property type="match status" value="1"/>
</dbReference>
<dbReference type="InterPro" id="IPR029063">
    <property type="entry name" value="SAM-dependent_MTases_sf"/>
</dbReference>
<dbReference type="RefSeq" id="WP_012224075.1">
    <property type="nucleotide sequence ID" value="NZ_HG422565.1"/>
</dbReference>
<keyword evidence="1 4" id="KW-0489">Methyltransferase</keyword>